<dbReference type="FunFam" id="3.30.565.10:FF:000006">
    <property type="entry name" value="Sensor histidine kinase WalK"/>
    <property type="match status" value="1"/>
</dbReference>
<dbReference type="AlphaFoldDB" id="A8F5W9"/>
<dbReference type="RefSeq" id="WP_012003034.1">
    <property type="nucleotide sequence ID" value="NC_009828.1"/>
</dbReference>
<evidence type="ECO:0000256" key="2">
    <source>
        <dbReference type="ARBA" id="ARBA00012438"/>
    </source>
</evidence>
<dbReference type="Gene3D" id="3.30.450.20">
    <property type="entry name" value="PAS domain"/>
    <property type="match status" value="1"/>
</dbReference>
<comment type="catalytic activity">
    <reaction evidence="1">
        <text>ATP + protein L-histidine = ADP + protein N-phospho-L-histidine.</text>
        <dbReference type="EC" id="2.7.13.3"/>
    </reaction>
</comment>
<evidence type="ECO:0000256" key="4">
    <source>
        <dbReference type="ARBA" id="ARBA00022679"/>
    </source>
</evidence>
<dbReference type="SMART" id="SM00388">
    <property type="entry name" value="HisKA"/>
    <property type="match status" value="1"/>
</dbReference>
<dbReference type="CDD" id="cd00082">
    <property type="entry name" value="HisKA"/>
    <property type="match status" value="1"/>
</dbReference>
<dbReference type="InterPro" id="IPR036890">
    <property type="entry name" value="HATPase_C_sf"/>
</dbReference>
<evidence type="ECO:0000256" key="8">
    <source>
        <dbReference type="SAM" id="Coils"/>
    </source>
</evidence>
<dbReference type="STRING" id="416591.Tlet_0987"/>
<dbReference type="Pfam" id="PF00512">
    <property type="entry name" value="HisKA"/>
    <property type="match status" value="1"/>
</dbReference>
<dbReference type="InterPro" id="IPR003594">
    <property type="entry name" value="HATPase_dom"/>
</dbReference>
<dbReference type="EC" id="2.7.13.3" evidence="2"/>
<evidence type="ECO:0000256" key="1">
    <source>
        <dbReference type="ARBA" id="ARBA00000085"/>
    </source>
</evidence>
<organism evidence="10 11">
    <name type="scientific">Pseudothermotoga lettingae (strain ATCC BAA-301 / DSM 14385 / NBRC 107922 / TMO)</name>
    <name type="common">Thermotoga lettingae</name>
    <dbReference type="NCBI Taxonomy" id="416591"/>
    <lineage>
        <taxon>Bacteria</taxon>
        <taxon>Thermotogati</taxon>
        <taxon>Thermotogota</taxon>
        <taxon>Thermotogae</taxon>
        <taxon>Thermotogales</taxon>
        <taxon>Thermotogaceae</taxon>
        <taxon>Pseudothermotoga</taxon>
    </lineage>
</organism>
<dbReference type="SUPFAM" id="SSF47384">
    <property type="entry name" value="Homodimeric domain of signal transducing histidine kinase"/>
    <property type="match status" value="1"/>
</dbReference>
<dbReference type="InterPro" id="IPR003661">
    <property type="entry name" value="HisK_dim/P_dom"/>
</dbReference>
<dbReference type="EMBL" id="CP000812">
    <property type="protein sequence ID" value="ABV33553.1"/>
    <property type="molecule type" value="Genomic_DNA"/>
</dbReference>
<dbReference type="eggNOG" id="COG5002">
    <property type="taxonomic scope" value="Bacteria"/>
</dbReference>
<dbReference type="InterPro" id="IPR036097">
    <property type="entry name" value="HisK_dim/P_sf"/>
</dbReference>
<dbReference type="CDD" id="cd00075">
    <property type="entry name" value="HATPase"/>
    <property type="match status" value="1"/>
</dbReference>
<dbReference type="Gene3D" id="1.10.287.130">
    <property type="match status" value="1"/>
</dbReference>
<dbReference type="PANTHER" id="PTHR45453:SF1">
    <property type="entry name" value="PHOSPHATE REGULON SENSOR PROTEIN PHOR"/>
    <property type="match status" value="1"/>
</dbReference>
<dbReference type="HOGENOM" id="CLU_000445_89_2_0"/>
<dbReference type="InterPro" id="IPR004358">
    <property type="entry name" value="Sig_transdc_His_kin-like_C"/>
</dbReference>
<evidence type="ECO:0000256" key="7">
    <source>
        <dbReference type="ARBA" id="ARBA00023136"/>
    </source>
</evidence>
<dbReference type="GO" id="GO:0005886">
    <property type="term" value="C:plasma membrane"/>
    <property type="evidence" value="ECO:0007669"/>
    <property type="project" value="TreeGrafter"/>
</dbReference>
<keyword evidence="7" id="KW-0472">Membrane</keyword>
<dbReference type="SUPFAM" id="SSF55785">
    <property type="entry name" value="PYP-like sensor domain (PAS domain)"/>
    <property type="match status" value="1"/>
</dbReference>
<dbReference type="InterPro" id="IPR005467">
    <property type="entry name" value="His_kinase_dom"/>
</dbReference>
<keyword evidence="4 10" id="KW-0808">Transferase</keyword>
<keyword evidence="11" id="KW-1185">Reference proteome</keyword>
<dbReference type="InterPro" id="IPR035965">
    <property type="entry name" value="PAS-like_dom_sf"/>
</dbReference>
<keyword evidence="8" id="KW-0175">Coiled coil</keyword>
<evidence type="ECO:0000313" key="11">
    <source>
        <dbReference type="Proteomes" id="UP000002016"/>
    </source>
</evidence>
<protein>
    <recommendedName>
        <fullName evidence="2">histidine kinase</fullName>
        <ecNumber evidence="2">2.7.13.3</ecNumber>
    </recommendedName>
</protein>
<dbReference type="KEGG" id="tle:Tlet_0987"/>
<accession>A8F5W9</accession>
<dbReference type="SUPFAM" id="SSF55874">
    <property type="entry name" value="ATPase domain of HSP90 chaperone/DNA topoisomerase II/histidine kinase"/>
    <property type="match status" value="1"/>
</dbReference>
<dbReference type="PROSITE" id="PS50109">
    <property type="entry name" value="HIS_KIN"/>
    <property type="match status" value="1"/>
</dbReference>
<name>A8F5W9_PSELT</name>
<sequence length="421" mass="48125">MLVFFAILVASAATLIFYELITSKRIEKYKRFVVRVAELADVPDDSPPYYVLESLRKKIKNLEDELSMAQKSRENTLTLLDSIMDPILFVDSSSGEILFANTAAQKMSRPIVTTRKIYEALEDYYLIEMFDEAVKSWHIQEGNVVMHVEGKKRYYSCKMTPVLLPRGERRVVILLHDMTKEYELNEMRREFVSNVSHELRTPLTSIHGYAETLLNDPDMDAETRDRFLKIIENESARMSRLINDLLDLERLESGEARFDFQKIDLCSVVKYVVSITEPLSIDYDVKVEYDCEEVTIDGDQDRLIQMLLNLADNAVKYTSLKESGEKKVSISVKKEGSQAVIRVSDTGPGMPRDALNRIFDRFYRVDKGRSRKMGGSGLGLSIVKTIVDRHNGQIFVESEPGAGTSFTVKLPVERIDLDENV</sequence>
<evidence type="ECO:0000259" key="9">
    <source>
        <dbReference type="PROSITE" id="PS50109"/>
    </source>
</evidence>
<feature type="domain" description="Histidine kinase" evidence="9">
    <location>
        <begin position="194"/>
        <end position="414"/>
    </location>
</feature>
<dbReference type="GO" id="GO:0004721">
    <property type="term" value="F:phosphoprotein phosphatase activity"/>
    <property type="evidence" value="ECO:0007669"/>
    <property type="project" value="TreeGrafter"/>
</dbReference>
<evidence type="ECO:0000256" key="3">
    <source>
        <dbReference type="ARBA" id="ARBA00022553"/>
    </source>
</evidence>
<evidence type="ECO:0000313" key="10">
    <source>
        <dbReference type="EMBL" id="ABV33553.1"/>
    </source>
</evidence>
<dbReference type="Proteomes" id="UP000002016">
    <property type="component" value="Chromosome"/>
</dbReference>
<dbReference type="SMART" id="SM00387">
    <property type="entry name" value="HATPase_c"/>
    <property type="match status" value="1"/>
</dbReference>
<keyword evidence="3" id="KW-0597">Phosphoprotein</keyword>
<evidence type="ECO:0000256" key="5">
    <source>
        <dbReference type="ARBA" id="ARBA00022777"/>
    </source>
</evidence>
<dbReference type="OrthoDB" id="112712at2"/>
<dbReference type="FunFam" id="1.10.287.130:FF:000001">
    <property type="entry name" value="Two-component sensor histidine kinase"/>
    <property type="match status" value="1"/>
</dbReference>
<dbReference type="InterPro" id="IPR050351">
    <property type="entry name" value="BphY/WalK/GraS-like"/>
</dbReference>
<dbReference type="GO" id="GO:0016036">
    <property type="term" value="P:cellular response to phosphate starvation"/>
    <property type="evidence" value="ECO:0007669"/>
    <property type="project" value="TreeGrafter"/>
</dbReference>
<proteinExistence type="predicted"/>
<feature type="coiled-coil region" evidence="8">
    <location>
        <begin position="52"/>
        <end position="79"/>
    </location>
</feature>
<dbReference type="Pfam" id="PF02518">
    <property type="entry name" value="HATPase_c"/>
    <property type="match status" value="1"/>
</dbReference>
<reference evidence="10 11" key="2">
    <citation type="journal article" date="2009" name="Proc. Natl. Acad. Sci. U.S.A.">
        <title>On the chimeric nature, thermophilic origin, and phylogenetic placement of the Thermotogales.</title>
        <authorList>
            <person name="Zhaxybayeva O."/>
            <person name="Swithers K.S."/>
            <person name="Lapierre P."/>
            <person name="Fournier G.P."/>
            <person name="Bickhart D.M."/>
            <person name="DeBoy R.T."/>
            <person name="Nelson K.E."/>
            <person name="Nesbo C.L."/>
            <person name="Doolittle W.F."/>
            <person name="Gogarten J.P."/>
            <person name="Noll K.M."/>
        </authorList>
    </citation>
    <scope>NUCLEOTIDE SEQUENCE [LARGE SCALE GENOMIC DNA]</scope>
    <source>
        <strain evidence="11">ATCC BAA-301 / DSM 14385 / NBRC 107922 / TMO</strain>
    </source>
</reference>
<dbReference type="PRINTS" id="PR00344">
    <property type="entry name" value="BCTRLSENSOR"/>
</dbReference>
<keyword evidence="5 10" id="KW-0418">Kinase</keyword>
<keyword evidence="6" id="KW-0902">Two-component regulatory system</keyword>
<dbReference type="PANTHER" id="PTHR45453">
    <property type="entry name" value="PHOSPHATE REGULON SENSOR PROTEIN PHOR"/>
    <property type="match status" value="1"/>
</dbReference>
<evidence type="ECO:0000256" key="6">
    <source>
        <dbReference type="ARBA" id="ARBA00023012"/>
    </source>
</evidence>
<reference evidence="10 11" key="1">
    <citation type="submission" date="2007-08" db="EMBL/GenBank/DDBJ databases">
        <title>Complete sequence of Thermotoga lettingae TMO.</title>
        <authorList>
            <consortium name="US DOE Joint Genome Institute"/>
            <person name="Copeland A."/>
            <person name="Lucas S."/>
            <person name="Lapidus A."/>
            <person name="Barry K."/>
            <person name="Glavina del Rio T."/>
            <person name="Dalin E."/>
            <person name="Tice H."/>
            <person name="Pitluck S."/>
            <person name="Foster B."/>
            <person name="Bruce D."/>
            <person name="Schmutz J."/>
            <person name="Larimer F."/>
            <person name="Land M."/>
            <person name="Hauser L."/>
            <person name="Kyrpides N."/>
            <person name="Mikhailova N."/>
            <person name="Nelson K."/>
            <person name="Gogarten J.P."/>
            <person name="Noll K."/>
            <person name="Richardson P."/>
        </authorList>
    </citation>
    <scope>NUCLEOTIDE SEQUENCE [LARGE SCALE GENOMIC DNA]</scope>
    <source>
        <strain evidence="11">ATCC BAA-301 / DSM 14385 / NBRC 107922 / TMO</strain>
    </source>
</reference>
<dbReference type="GO" id="GO:0000155">
    <property type="term" value="F:phosphorelay sensor kinase activity"/>
    <property type="evidence" value="ECO:0007669"/>
    <property type="project" value="InterPro"/>
</dbReference>
<dbReference type="Gene3D" id="3.30.565.10">
    <property type="entry name" value="Histidine kinase-like ATPase, C-terminal domain"/>
    <property type="match status" value="1"/>
</dbReference>
<gene>
    <name evidence="10" type="ordered locus">Tlet_0987</name>
</gene>